<dbReference type="AlphaFoldDB" id="A0AAV4ZKZ9"/>
<feature type="compositionally biased region" description="Basic and acidic residues" evidence="1">
    <location>
        <begin position="28"/>
        <end position="39"/>
    </location>
</feature>
<reference evidence="2" key="1">
    <citation type="journal article" date="2016" name="Front. Microbiol.">
        <title>Genome Sequence of the Piezophilic, Mesophilic Sulfate-Reducing Bacterium Desulfovibrio indicus J2T.</title>
        <authorList>
            <person name="Cao J."/>
            <person name="Maignien L."/>
            <person name="Shao Z."/>
            <person name="Alain K."/>
            <person name="Jebbar M."/>
        </authorList>
    </citation>
    <scope>NUCLEOTIDE SEQUENCE</scope>
    <source>
        <strain evidence="2">DSM 16372</strain>
    </source>
</reference>
<reference evidence="2" key="2">
    <citation type="submission" date="2021-08" db="EMBL/GenBank/DDBJ databases">
        <authorList>
            <person name="Tani A."/>
            <person name="Ola A."/>
            <person name="Ogura Y."/>
            <person name="Katsura K."/>
            <person name="Hayashi T."/>
        </authorList>
    </citation>
    <scope>NUCLEOTIDE SEQUENCE</scope>
    <source>
        <strain evidence="2">DSM 16372</strain>
    </source>
</reference>
<feature type="region of interest" description="Disordered" evidence="1">
    <location>
        <begin position="1"/>
        <end position="70"/>
    </location>
</feature>
<accession>A0AAV4ZKZ9</accession>
<comment type="caution">
    <text evidence="2">The sequence shown here is derived from an EMBL/GenBank/DDBJ whole genome shotgun (WGS) entry which is preliminary data.</text>
</comment>
<evidence type="ECO:0000256" key="1">
    <source>
        <dbReference type="SAM" id="MobiDB-lite"/>
    </source>
</evidence>
<proteinExistence type="predicted"/>
<evidence type="ECO:0000313" key="3">
    <source>
        <dbReference type="Proteomes" id="UP001055247"/>
    </source>
</evidence>
<name>A0AAV4ZKZ9_9HYPH</name>
<protein>
    <recommendedName>
        <fullName evidence="4">DUF4169 domain-containing protein</fullName>
    </recommendedName>
</protein>
<dbReference type="EMBL" id="BPQO01000008">
    <property type="protein sequence ID" value="GJD88705.1"/>
    <property type="molecule type" value="Genomic_DNA"/>
</dbReference>
<sequence>MTMADTGESRAERLKAALRDNLRRRKAQERGKEQGKERSGATGAAGPRTLDDSPGADASGSGPDSDKTGL</sequence>
<dbReference type="Proteomes" id="UP001055247">
    <property type="component" value="Unassembled WGS sequence"/>
</dbReference>
<evidence type="ECO:0008006" key="4">
    <source>
        <dbReference type="Google" id="ProtNLM"/>
    </source>
</evidence>
<keyword evidence="3" id="KW-1185">Reference proteome</keyword>
<evidence type="ECO:0000313" key="2">
    <source>
        <dbReference type="EMBL" id="GJD88705.1"/>
    </source>
</evidence>
<organism evidence="2 3">
    <name type="scientific">Methylobacterium hispanicum</name>
    <dbReference type="NCBI Taxonomy" id="270350"/>
    <lineage>
        <taxon>Bacteria</taxon>
        <taxon>Pseudomonadati</taxon>
        <taxon>Pseudomonadota</taxon>
        <taxon>Alphaproteobacteria</taxon>
        <taxon>Hyphomicrobiales</taxon>
        <taxon>Methylobacteriaceae</taxon>
        <taxon>Methylobacterium</taxon>
    </lineage>
</organism>
<feature type="compositionally biased region" description="Basic and acidic residues" evidence="1">
    <location>
        <begin position="7"/>
        <end position="21"/>
    </location>
</feature>
<gene>
    <name evidence="2" type="ORF">BHAOGJBA_2226</name>
</gene>